<keyword evidence="3" id="KW-0813">Transport</keyword>
<keyword evidence="4 8" id="KW-0812">Transmembrane</keyword>
<evidence type="ECO:0000256" key="7">
    <source>
        <dbReference type="SAM" id="MobiDB-lite"/>
    </source>
</evidence>
<feature type="transmembrane region" description="Helical" evidence="8">
    <location>
        <begin position="541"/>
        <end position="562"/>
    </location>
</feature>
<reference evidence="11" key="1">
    <citation type="submission" date="2015-10" db="EMBL/GenBank/DDBJ databases">
        <authorList>
            <person name="Devillers H."/>
        </authorList>
    </citation>
    <scope>NUCLEOTIDE SEQUENCE [LARGE SCALE GENOMIC DNA]</scope>
</reference>
<evidence type="ECO:0000256" key="5">
    <source>
        <dbReference type="ARBA" id="ARBA00022989"/>
    </source>
</evidence>
<dbReference type="PROSITE" id="PS50850">
    <property type="entry name" value="MFS"/>
    <property type="match status" value="1"/>
</dbReference>
<protein>
    <submittedName>
        <fullName evidence="10">LAQU0S16e00122g1_1</fullName>
    </submittedName>
</protein>
<proteinExistence type="inferred from homology"/>
<feature type="transmembrane region" description="Helical" evidence="8">
    <location>
        <begin position="477"/>
        <end position="500"/>
    </location>
</feature>
<dbReference type="InterPro" id="IPR050360">
    <property type="entry name" value="MFS_Sugar_Transporters"/>
</dbReference>
<dbReference type="InterPro" id="IPR036259">
    <property type="entry name" value="MFS_trans_sf"/>
</dbReference>
<evidence type="ECO:0000256" key="4">
    <source>
        <dbReference type="ARBA" id="ARBA00022692"/>
    </source>
</evidence>
<evidence type="ECO:0000256" key="6">
    <source>
        <dbReference type="ARBA" id="ARBA00023136"/>
    </source>
</evidence>
<dbReference type="InterPro" id="IPR003663">
    <property type="entry name" value="Sugar/inositol_transpt"/>
</dbReference>
<dbReference type="PANTHER" id="PTHR48022:SF73">
    <property type="entry name" value="METABOLITE TRANSPORT PROTEIN YDL199C-RELATED"/>
    <property type="match status" value="1"/>
</dbReference>
<evidence type="ECO:0000256" key="2">
    <source>
        <dbReference type="ARBA" id="ARBA00010992"/>
    </source>
</evidence>
<dbReference type="InterPro" id="IPR005829">
    <property type="entry name" value="Sugar_transporter_CS"/>
</dbReference>
<accession>A0A0P1KY53</accession>
<keyword evidence="5 8" id="KW-1133">Transmembrane helix</keyword>
<feature type="transmembrane region" description="Helical" evidence="8">
    <location>
        <begin position="383"/>
        <end position="406"/>
    </location>
</feature>
<dbReference type="EMBL" id="LN890574">
    <property type="protein sequence ID" value="CUS24368.1"/>
    <property type="molecule type" value="Genomic_DNA"/>
</dbReference>
<dbReference type="FunFam" id="1.20.1250.20:FF:000119">
    <property type="entry name" value="MFS monosaccharide transporter, putative"/>
    <property type="match status" value="1"/>
</dbReference>
<comment type="similarity">
    <text evidence="2">Belongs to the major facilitator superfamily. Sugar transporter (TC 2.A.1.1) family.</text>
</comment>
<gene>
    <name evidence="10" type="ORF">LAQU0_S16e00122g</name>
</gene>
<organism evidence="10 11">
    <name type="scientific">Lachancea quebecensis</name>
    <dbReference type="NCBI Taxonomy" id="1654605"/>
    <lineage>
        <taxon>Eukaryota</taxon>
        <taxon>Fungi</taxon>
        <taxon>Dikarya</taxon>
        <taxon>Ascomycota</taxon>
        <taxon>Saccharomycotina</taxon>
        <taxon>Saccharomycetes</taxon>
        <taxon>Saccharomycetales</taxon>
        <taxon>Saccharomycetaceae</taxon>
        <taxon>Lachancea</taxon>
    </lineage>
</organism>
<feature type="transmembrane region" description="Helical" evidence="8">
    <location>
        <begin position="418"/>
        <end position="437"/>
    </location>
</feature>
<dbReference type="AlphaFoldDB" id="A0A0P1KY53"/>
<feature type="transmembrane region" description="Helical" evidence="8">
    <location>
        <begin position="449"/>
        <end position="471"/>
    </location>
</feature>
<evidence type="ECO:0000259" key="9">
    <source>
        <dbReference type="PROSITE" id="PS50850"/>
    </source>
</evidence>
<evidence type="ECO:0000256" key="1">
    <source>
        <dbReference type="ARBA" id="ARBA00004141"/>
    </source>
</evidence>
<dbReference type="PROSITE" id="PS00217">
    <property type="entry name" value="SUGAR_TRANSPORT_2"/>
    <property type="match status" value="1"/>
</dbReference>
<dbReference type="InterPro" id="IPR020846">
    <property type="entry name" value="MFS_dom"/>
</dbReference>
<dbReference type="GO" id="GO:0016020">
    <property type="term" value="C:membrane"/>
    <property type="evidence" value="ECO:0007669"/>
    <property type="project" value="UniProtKB-SubCell"/>
</dbReference>
<dbReference type="OrthoDB" id="648285at2759"/>
<feature type="region of interest" description="Disordered" evidence="7">
    <location>
        <begin position="717"/>
        <end position="744"/>
    </location>
</feature>
<feature type="transmembrane region" description="Helical" evidence="8">
    <location>
        <begin position="292"/>
        <end position="315"/>
    </location>
</feature>
<dbReference type="InterPro" id="IPR005828">
    <property type="entry name" value="MFS_sugar_transport-like"/>
</dbReference>
<evidence type="ECO:0000313" key="11">
    <source>
        <dbReference type="Proteomes" id="UP000236544"/>
    </source>
</evidence>
<comment type="subcellular location">
    <subcellularLocation>
        <location evidence="1">Membrane</location>
        <topology evidence="1">Multi-pass membrane protein</topology>
    </subcellularLocation>
</comment>
<evidence type="ECO:0000256" key="3">
    <source>
        <dbReference type="ARBA" id="ARBA00022448"/>
    </source>
</evidence>
<dbReference type="PRINTS" id="PR00171">
    <property type="entry name" value="SUGRTRNSPORT"/>
</dbReference>
<feature type="region of interest" description="Disordered" evidence="7">
    <location>
        <begin position="1"/>
        <end position="69"/>
    </location>
</feature>
<feature type="domain" description="Major facilitator superfamily (MFS) profile" evidence="9">
    <location>
        <begin position="135"/>
        <end position="566"/>
    </location>
</feature>
<feature type="transmembrane region" description="Helical" evidence="8">
    <location>
        <begin position="130"/>
        <end position="148"/>
    </location>
</feature>
<keyword evidence="11" id="KW-1185">Reference proteome</keyword>
<dbReference type="SUPFAM" id="SSF103473">
    <property type="entry name" value="MFS general substrate transporter"/>
    <property type="match status" value="1"/>
</dbReference>
<dbReference type="Pfam" id="PF00083">
    <property type="entry name" value="Sugar_tr"/>
    <property type="match status" value="1"/>
</dbReference>
<name>A0A0P1KY53_9SACH</name>
<dbReference type="NCBIfam" id="TIGR00879">
    <property type="entry name" value="SP"/>
    <property type="match status" value="1"/>
</dbReference>
<sequence>MAQRERSVSPKSRGKSPPEIHAANAKAQSFTEQHRGASLTSLPRKKPEMYHYDIGGGDDSGDGALSGSQTGAATAGAGMLYQDSKASVQAGAVPGTVPGAASGDAAHAQAVPPGYNQHLQVKDSYLTGRALLYFTSVFVSLGVFLFGYDQGVMSGIITGPLFKLYFNDPSRAAIGNMISILEVGALVSSLMVGRLGEKWGRRRTIRYGSFVFILGGLFQTSATRMLHLIIGRVISGLGVGLLSTIVPIYQSEISPPHNRGKLACIEFTGNIVGYCSSVWVDYGCSYINNNAAWRLPLFIQCVMGLGLFMGTFVIVETPRWLLNHDHDVEGLIVIADLHSDGDVQDRRAHDEFQAIKETVLISRLEGEKKSYSYVFKRYRTRMLIAMSSQMFAQLNGINVISYYAPMVFEQAGWVGRDAILMTGVNGIIYVLSTVLPWHLVDRWGRKPILLMGGMVMGLALVSISAALYVNIASTPTLVVVFVIVFNAFFGFSWGPIPWLYPVEIAPLSARSAMASASTATNWLCNWLVGIMTPILQEKIKWRLYLIHAASCFISFWCVLRVYPETAGLRLEDMSSVFDDRSSTFSFHGSITGVDVDAASRSGATAPANPSLARKPAAAQPSLLDGVHSGVAPPHSSVAGQPDLAQNPFVSHGSGQSVRSKRSIASANMLSPDALEPPTLGQVLDFKREQIDSRNFKGLMRRGSETVNLIYDKVKRLGKPSDASGEYGTLPNNERPAPAAPSSGN</sequence>
<dbReference type="Proteomes" id="UP000236544">
    <property type="component" value="Unassembled WGS sequence"/>
</dbReference>
<dbReference type="Gene3D" id="1.20.1250.20">
    <property type="entry name" value="MFS general substrate transporter like domains"/>
    <property type="match status" value="1"/>
</dbReference>
<evidence type="ECO:0000313" key="10">
    <source>
        <dbReference type="EMBL" id="CUS24368.1"/>
    </source>
</evidence>
<feature type="transmembrane region" description="Helical" evidence="8">
    <location>
        <begin position="228"/>
        <end position="250"/>
    </location>
</feature>
<feature type="transmembrane region" description="Helical" evidence="8">
    <location>
        <begin position="172"/>
        <end position="192"/>
    </location>
</feature>
<dbReference type="GO" id="GO:0005351">
    <property type="term" value="F:carbohydrate:proton symporter activity"/>
    <property type="evidence" value="ECO:0007669"/>
    <property type="project" value="TreeGrafter"/>
</dbReference>
<evidence type="ECO:0000256" key="8">
    <source>
        <dbReference type="SAM" id="Phobius"/>
    </source>
</evidence>
<dbReference type="PANTHER" id="PTHR48022">
    <property type="entry name" value="PLASTIDIC GLUCOSE TRANSPORTER 4"/>
    <property type="match status" value="1"/>
</dbReference>
<keyword evidence="6 8" id="KW-0472">Membrane</keyword>